<reference evidence="4 5" key="1">
    <citation type="journal article" date="2019" name="Int. J. Syst. Evol. Microbiol.">
        <title>The Global Catalogue of Microorganisms (GCM) 10K type strain sequencing project: providing services to taxonomists for standard genome sequencing and annotation.</title>
        <authorList>
            <consortium name="The Broad Institute Genomics Platform"/>
            <consortium name="The Broad Institute Genome Sequencing Center for Infectious Disease"/>
            <person name="Wu L."/>
            <person name="Ma J."/>
        </authorList>
    </citation>
    <scope>NUCLEOTIDE SEQUENCE [LARGE SCALE GENOMIC DNA]</scope>
    <source>
        <strain evidence="4 5">JCM 9383</strain>
    </source>
</reference>
<accession>A0ABN3VCF9</accession>
<evidence type="ECO:0000259" key="3">
    <source>
        <dbReference type="Pfam" id="PF13936"/>
    </source>
</evidence>
<feature type="region of interest" description="Disordered" evidence="1">
    <location>
        <begin position="33"/>
        <end position="80"/>
    </location>
</feature>
<protein>
    <submittedName>
        <fullName evidence="4">Helix-turn-helix domain-containing protein</fullName>
    </submittedName>
</protein>
<feature type="domain" description="Transposase IS30-like HTH" evidence="3">
    <location>
        <begin position="5"/>
        <end position="45"/>
    </location>
</feature>
<dbReference type="InterPro" id="IPR000835">
    <property type="entry name" value="HTH_MarR-typ"/>
</dbReference>
<sequence>MPGGRLSYEDREHIAAGLAEGLGYAEIARRLQRPTSTVSREVLRNGGPGRYRADRAHETTAQRARRRPARTPDEPGGGQVRDFEERFTEMLVRTGFPRMMSRVLVCLFTTDSGSLTAAELTGRLRVSPASVSKAVAGLERFELVRRERDAAGRRERYVVDDDVWHRAWTLRARSVGVWAEAARDGAEALGTGSPAGARLEEMSRFFELVQQDMARTTEHWCRIRQEQ</sequence>
<dbReference type="InterPro" id="IPR051917">
    <property type="entry name" value="Transposase-Integrase"/>
</dbReference>
<keyword evidence="5" id="KW-1185">Reference proteome</keyword>
<comment type="caution">
    <text evidence="4">The sequence shown here is derived from an EMBL/GenBank/DDBJ whole genome shotgun (WGS) entry which is preliminary data.</text>
</comment>
<dbReference type="PANTHER" id="PTHR10948">
    <property type="entry name" value="TRANSPOSASE"/>
    <property type="match status" value="1"/>
</dbReference>
<evidence type="ECO:0000256" key="1">
    <source>
        <dbReference type="SAM" id="MobiDB-lite"/>
    </source>
</evidence>
<dbReference type="Pfam" id="PF12802">
    <property type="entry name" value="MarR_2"/>
    <property type="match status" value="1"/>
</dbReference>
<dbReference type="InterPro" id="IPR025246">
    <property type="entry name" value="IS30-like_HTH"/>
</dbReference>
<evidence type="ECO:0000259" key="2">
    <source>
        <dbReference type="Pfam" id="PF12802"/>
    </source>
</evidence>
<dbReference type="Pfam" id="PF13936">
    <property type="entry name" value="HTH_38"/>
    <property type="match status" value="1"/>
</dbReference>
<feature type="compositionally biased region" description="Basic and acidic residues" evidence="1">
    <location>
        <begin position="51"/>
        <end position="60"/>
    </location>
</feature>
<dbReference type="PANTHER" id="PTHR10948:SF23">
    <property type="entry name" value="TRANSPOSASE INSI FOR INSERTION SEQUENCE ELEMENT IS30A-RELATED"/>
    <property type="match status" value="1"/>
</dbReference>
<dbReference type="Gene3D" id="1.10.10.10">
    <property type="entry name" value="Winged helix-like DNA-binding domain superfamily/Winged helix DNA-binding domain"/>
    <property type="match status" value="1"/>
</dbReference>
<proteinExistence type="predicted"/>
<dbReference type="EMBL" id="BAAAUX010000013">
    <property type="protein sequence ID" value="GAA2791719.1"/>
    <property type="molecule type" value="Genomic_DNA"/>
</dbReference>
<dbReference type="RefSeq" id="WP_344680094.1">
    <property type="nucleotide sequence ID" value="NZ_BAAAUX010000013.1"/>
</dbReference>
<name>A0ABN3VCF9_9PSEU</name>
<evidence type="ECO:0000313" key="5">
    <source>
        <dbReference type="Proteomes" id="UP001500979"/>
    </source>
</evidence>
<gene>
    <name evidence="4" type="ORF">GCM10010470_28170</name>
</gene>
<dbReference type="InterPro" id="IPR036388">
    <property type="entry name" value="WH-like_DNA-bd_sf"/>
</dbReference>
<evidence type="ECO:0000313" key="4">
    <source>
        <dbReference type="EMBL" id="GAA2791719.1"/>
    </source>
</evidence>
<dbReference type="InterPro" id="IPR036390">
    <property type="entry name" value="WH_DNA-bd_sf"/>
</dbReference>
<feature type="domain" description="HTH marR-type" evidence="2">
    <location>
        <begin position="108"/>
        <end position="155"/>
    </location>
</feature>
<dbReference type="SUPFAM" id="SSF46785">
    <property type="entry name" value="Winged helix' DNA-binding domain"/>
    <property type="match status" value="1"/>
</dbReference>
<dbReference type="Proteomes" id="UP001500979">
    <property type="component" value="Unassembled WGS sequence"/>
</dbReference>
<organism evidence="4 5">
    <name type="scientific">Saccharopolyspora taberi</name>
    <dbReference type="NCBI Taxonomy" id="60895"/>
    <lineage>
        <taxon>Bacteria</taxon>
        <taxon>Bacillati</taxon>
        <taxon>Actinomycetota</taxon>
        <taxon>Actinomycetes</taxon>
        <taxon>Pseudonocardiales</taxon>
        <taxon>Pseudonocardiaceae</taxon>
        <taxon>Saccharopolyspora</taxon>
    </lineage>
</organism>